<dbReference type="Proteomes" id="UP001268864">
    <property type="component" value="Unassembled WGS sequence"/>
</dbReference>
<protein>
    <recommendedName>
        <fullName evidence="1">DUF7836 domain-containing protein</fullName>
    </recommendedName>
</protein>
<evidence type="ECO:0000313" key="2">
    <source>
        <dbReference type="EMBL" id="MDS0284217.1"/>
    </source>
</evidence>
<name>A0ABU2FTX8_9EURY</name>
<reference evidence="2 3" key="1">
    <citation type="submission" date="2022-06" db="EMBL/GenBank/DDBJ databases">
        <title>Halomicroarcula sp. a new haloarchaeum isolate from saline soil.</title>
        <authorList>
            <person name="Strakova D."/>
            <person name="Galisteo C."/>
            <person name="Sanchez-Porro C."/>
            <person name="Ventosa A."/>
        </authorList>
    </citation>
    <scope>NUCLEOTIDE SEQUENCE [LARGE SCALE GENOMIC DNA]</scope>
    <source>
        <strain evidence="2 3">S3CR25-11</strain>
    </source>
</reference>
<dbReference type="RefSeq" id="WP_310901959.1">
    <property type="nucleotide sequence ID" value="NZ_JAMQOS010000007.1"/>
</dbReference>
<gene>
    <name evidence="2" type="ORF">NDI86_19175</name>
</gene>
<feature type="domain" description="DUF7836" evidence="1">
    <location>
        <begin position="1"/>
        <end position="59"/>
    </location>
</feature>
<organism evidence="2 3">
    <name type="scientific">Haloarcula onubensis</name>
    <dbReference type="NCBI Taxonomy" id="2950539"/>
    <lineage>
        <taxon>Archaea</taxon>
        <taxon>Methanobacteriati</taxon>
        <taxon>Methanobacteriota</taxon>
        <taxon>Stenosarchaea group</taxon>
        <taxon>Halobacteria</taxon>
        <taxon>Halobacteriales</taxon>
        <taxon>Haloarculaceae</taxon>
        <taxon>Haloarcula</taxon>
    </lineage>
</organism>
<dbReference type="InterPro" id="IPR057158">
    <property type="entry name" value="DUF7836"/>
</dbReference>
<evidence type="ECO:0000259" key="1">
    <source>
        <dbReference type="Pfam" id="PF25206"/>
    </source>
</evidence>
<sequence length="60" mass="6953">MQEAWLQLHCPDCDKNWEAAPTDLPSPDTPFTCDDCGTARPLSEFMKTTRDLELLREFHQ</sequence>
<keyword evidence="3" id="KW-1185">Reference proteome</keyword>
<proteinExistence type="predicted"/>
<evidence type="ECO:0000313" key="3">
    <source>
        <dbReference type="Proteomes" id="UP001268864"/>
    </source>
</evidence>
<dbReference type="EMBL" id="JAMQOS010000007">
    <property type="protein sequence ID" value="MDS0284217.1"/>
    <property type="molecule type" value="Genomic_DNA"/>
</dbReference>
<dbReference type="Pfam" id="PF25206">
    <property type="entry name" value="DUF7836"/>
    <property type="match status" value="1"/>
</dbReference>
<comment type="caution">
    <text evidence="2">The sequence shown here is derived from an EMBL/GenBank/DDBJ whole genome shotgun (WGS) entry which is preliminary data.</text>
</comment>
<accession>A0ABU2FTX8</accession>